<dbReference type="Proteomes" id="UP000242791">
    <property type="component" value="Unassembled WGS sequence"/>
</dbReference>
<reference evidence="1 2" key="1">
    <citation type="submission" date="2015-08" db="EMBL/GenBank/DDBJ databases">
        <title>Emmonsia species relationships and genome sequence.</title>
        <authorList>
            <person name="Cuomo C.A."/>
            <person name="Schwartz I.S."/>
            <person name="Kenyon C."/>
            <person name="De Hoog G.S."/>
            <person name="Govender N.P."/>
            <person name="Botha A."/>
            <person name="Moreno L."/>
            <person name="De Vries M."/>
            <person name="Munoz J.F."/>
            <person name="Stielow J.B."/>
        </authorList>
    </citation>
    <scope>NUCLEOTIDE SEQUENCE [LARGE SCALE GENOMIC DNA]</scope>
    <source>
        <strain evidence="1 2">EI222</strain>
    </source>
</reference>
<protein>
    <submittedName>
        <fullName evidence="1">Uncharacterized protein</fullName>
    </submittedName>
</protein>
<evidence type="ECO:0000313" key="2">
    <source>
        <dbReference type="Proteomes" id="UP000242791"/>
    </source>
</evidence>
<dbReference type="AlphaFoldDB" id="A0A1J9QY08"/>
<gene>
    <name evidence="1" type="ORF">ACJ73_07940</name>
</gene>
<accession>A0A1J9QY08</accession>
<sequence length="257" mass="29126">MGGFTQSAISGGIRGKNAACIDIGFIINPLARLFAHPIDGSLDNIISILEVRYQCKYHLQRDFNTAFEFRTDTSFFHTLTTVSLADFAILITRRDSRAFEDYIILLAKDFNRLNLSWNDRCEEVMESLQVRPKFLAMLLELALTRLDIEVIPSELRDIVLSKNYQNYRNELQNGPALPFLFPALVDLKSGTQARAQYGLETAEYEACRRRIICSLREVFVFMSYKPEILGATSCEPEAQGAGLVERVRGALESFCCI</sequence>
<comment type="caution">
    <text evidence="1">The sequence shown here is derived from an EMBL/GenBank/DDBJ whole genome shotgun (WGS) entry which is preliminary data.</text>
</comment>
<keyword evidence="2" id="KW-1185">Reference proteome</keyword>
<dbReference type="EMBL" id="LGTZ01001733">
    <property type="protein sequence ID" value="OJD20724.1"/>
    <property type="molecule type" value="Genomic_DNA"/>
</dbReference>
<name>A0A1J9QY08_9EURO</name>
<organism evidence="1 2">
    <name type="scientific">Blastomyces percursus</name>
    <dbReference type="NCBI Taxonomy" id="1658174"/>
    <lineage>
        <taxon>Eukaryota</taxon>
        <taxon>Fungi</taxon>
        <taxon>Dikarya</taxon>
        <taxon>Ascomycota</taxon>
        <taxon>Pezizomycotina</taxon>
        <taxon>Eurotiomycetes</taxon>
        <taxon>Eurotiomycetidae</taxon>
        <taxon>Onygenales</taxon>
        <taxon>Ajellomycetaceae</taxon>
        <taxon>Blastomyces</taxon>
    </lineage>
</organism>
<dbReference type="STRING" id="1658174.A0A1J9QY08"/>
<dbReference type="OrthoDB" id="4186912at2759"/>
<evidence type="ECO:0000313" key="1">
    <source>
        <dbReference type="EMBL" id="OJD20724.1"/>
    </source>
</evidence>
<proteinExistence type="predicted"/>
<dbReference type="VEuPathDB" id="FungiDB:ACJ73_07940"/>